<proteinExistence type="predicted"/>
<dbReference type="KEGG" id="mfy:HH212_17720"/>
<protein>
    <submittedName>
        <fullName evidence="2">Uncharacterized protein</fullName>
    </submittedName>
</protein>
<evidence type="ECO:0000256" key="1">
    <source>
        <dbReference type="SAM" id="MobiDB-lite"/>
    </source>
</evidence>
<evidence type="ECO:0000313" key="3">
    <source>
        <dbReference type="Proteomes" id="UP000502415"/>
    </source>
</evidence>
<sequence length="46" mass="4993">MKFTKTARATAASAGARLDHRREAQEAGVVGHVVVDTLQEDEERPS</sequence>
<feature type="region of interest" description="Disordered" evidence="1">
    <location>
        <begin position="1"/>
        <end position="46"/>
    </location>
</feature>
<organism evidence="2 3">
    <name type="scientific">Massilia forsythiae</name>
    <dbReference type="NCBI Taxonomy" id="2728020"/>
    <lineage>
        <taxon>Bacteria</taxon>
        <taxon>Pseudomonadati</taxon>
        <taxon>Pseudomonadota</taxon>
        <taxon>Betaproteobacteria</taxon>
        <taxon>Burkholderiales</taxon>
        <taxon>Oxalobacteraceae</taxon>
        <taxon>Telluria group</taxon>
        <taxon>Massilia</taxon>
    </lineage>
</organism>
<name>A0A7Z2VYN1_9BURK</name>
<dbReference type="Proteomes" id="UP000502415">
    <property type="component" value="Chromosome"/>
</dbReference>
<feature type="compositionally biased region" description="Low complexity" evidence="1">
    <location>
        <begin position="1"/>
        <end position="16"/>
    </location>
</feature>
<evidence type="ECO:0000313" key="2">
    <source>
        <dbReference type="EMBL" id="QJE01639.1"/>
    </source>
</evidence>
<dbReference type="RefSeq" id="WP_170203678.1">
    <property type="nucleotide sequence ID" value="NZ_CP051685.1"/>
</dbReference>
<reference evidence="2 3" key="1">
    <citation type="submission" date="2020-04" db="EMBL/GenBank/DDBJ databases">
        <title>Genome sequencing of novel species.</title>
        <authorList>
            <person name="Heo J."/>
            <person name="Kim S.-J."/>
            <person name="Kim J.-S."/>
            <person name="Hong S.-B."/>
            <person name="Kwon S.-W."/>
        </authorList>
    </citation>
    <scope>NUCLEOTIDE SEQUENCE [LARGE SCALE GENOMIC DNA]</scope>
    <source>
        <strain evidence="2 3">GN2-R2</strain>
    </source>
</reference>
<keyword evidence="3" id="KW-1185">Reference proteome</keyword>
<dbReference type="EMBL" id="CP051685">
    <property type="protein sequence ID" value="QJE01639.1"/>
    <property type="molecule type" value="Genomic_DNA"/>
</dbReference>
<dbReference type="AlphaFoldDB" id="A0A7Z2VYN1"/>
<gene>
    <name evidence="2" type="ORF">HH212_17720</name>
</gene>
<accession>A0A7Z2VYN1</accession>